<dbReference type="PANTHER" id="PTHR10165">
    <property type="entry name" value="LIPID PHOSPHATE PHOSPHATASE"/>
    <property type="match status" value="1"/>
</dbReference>
<comment type="subcellular location">
    <subcellularLocation>
        <location evidence="1">Membrane</location>
        <topology evidence="1">Multi-pass membrane protein</topology>
    </subcellularLocation>
</comment>
<organism evidence="8 9">
    <name type="scientific">Pleurodeles waltl</name>
    <name type="common">Iberian ribbed newt</name>
    <dbReference type="NCBI Taxonomy" id="8319"/>
    <lineage>
        <taxon>Eukaryota</taxon>
        <taxon>Metazoa</taxon>
        <taxon>Chordata</taxon>
        <taxon>Craniata</taxon>
        <taxon>Vertebrata</taxon>
        <taxon>Euteleostomi</taxon>
        <taxon>Amphibia</taxon>
        <taxon>Batrachia</taxon>
        <taxon>Caudata</taxon>
        <taxon>Salamandroidea</taxon>
        <taxon>Salamandridae</taxon>
        <taxon>Pleurodelinae</taxon>
        <taxon>Pleurodeles</taxon>
    </lineage>
</organism>
<evidence type="ECO:0000256" key="4">
    <source>
        <dbReference type="ARBA" id="ARBA00022989"/>
    </source>
</evidence>
<protein>
    <recommendedName>
        <fullName evidence="7">Phosphatidic acid phosphatase type 2/haloperoxidase domain-containing protein</fullName>
    </recommendedName>
</protein>
<comment type="caution">
    <text evidence="8">The sequence shown here is derived from an EMBL/GenBank/DDBJ whole genome shotgun (WGS) entry which is preliminary data.</text>
</comment>
<feature type="transmembrane region" description="Helical" evidence="6">
    <location>
        <begin position="245"/>
        <end position="263"/>
    </location>
</feature>
<evidence type="ECO:0000259" key="7">
    <source>
        <dbReference type="SMART" id="SM00014"/>
    </source>
</evidence>
<keyword evidence="5 6" id="KW-0472">Membrane</keyword>
<dbReference type="GO" id="GO:0008195">
    <property type="term" value="F:phosphatidate phosphatase activity"/>
    <property type="evidence" value="ECO:0007669"/>
    <property type="project" value="TreeGrafter"/>
</dbReference>
<evidence type="ECO:0000256" key="3">
    <source>
        <dbReference type="ARBA" id="ARBA00022692"/>
    </source>
</evidence>
<dbReference type="SUPFAM" id="SSF48317">
    <property type="entry name" value="Acid phosphatase/Vanadium-dependent haloperoxidase"/>
    <property type="match status" value="1"/>
</dbReference>
<dbReference type="Gene3D" id="1.20.144.10">
    <property type="entry name" value="Phosphatidic acid phosphatase type 2/haloperoxidase"/>
    <property type="match status" value="1"/>
</dbReference>
<feature type="transmembrane region" description="Helical" evidence="6">
    <location>
        <begin position="54"/>
        <end position="80"/>
    </location>
</feature>
<reference evidence="8" key="1">
    <citation type="journal article" date="2022" name="bioRxiv">
        <title>Sequencing and chromosome-scale assembly of the giantPleurodeles waltlgenome.</title>
        <authorList>
            <person name="Brown T."/>
            <person name="Elewa A."/>
            <person name="Iarovenko S."/>
            <person name="Subramanian E."/>
            <person name="Araus A.J."/>
            <person name="Petzold A."/>
            <person name="Susuki M."/>
            <person name="Suzuki K.-i.T."/>
            <person name="Hayashi T."/>
            <person name="Toyoda A."/>
            <person name="Oliveira C."/>
            <person name="Osipova E."/>
            <person name="Leigh N.D."/>
            <person name="Simon A."/>
            <person name="Yun M.H."/>
        </authorList>
    </citation>
    <scope>NUCLEOTIDE SEQUENCE</scope>
    <source>
        <strain evidence="8">20211129_DDA</strain>
        <tissue evidence="8">Liver</tissue>
    </source>
</reference>
<dbReference type="GO" id="GO:0046839">
    <property type="term" value="P:phospholipid dephosphorylation"/>
    <property type="evidence" value="ECO:0007669"/>
    <property type="project" value="TreeGrafter"/>
</dbReference>
<dbReference type="Proteomes" id="UP001066276">
    <property type="component" value="Chromosome 4_2"/>
</dbReference>
<dbReference type="InterPro" id="IPR036938">
    <property type="entry name" value="PAP2/HPO_sf"/>
</dbReference>
<feature type="domain" description="Phosphatidic acid phosphatase type 2/haloperoxidase" evidence="7">
    <location>
        <begin position="149"/>
        <end position="290"/>
    </location>
</feature>
<feature type="transmembrane region" description="Helical" evidence="6">
    <location>
        <begin position="141"/>
        <end position="162"/>
    </location>
</feature>
<sequence>MQKTKAAPLLEKLELPVEKPDWQGDYRDVKVTIGGLGKETKDYNKEPPRLRKTLVFTDIVCLLLTSIPFFVCELGFIGPVRRGFYCHDDSIKYPLLGQETVSDTMLISVGIMVTAVSIALGESYRIRFLHQRSKSFVSNPYVAILYKEIGAFLFGCTVGQSLTNIAKLSIGRLRPHFLAVCQPDFTLLNCSVGYVENYNCTGIPSAVKEARKSFYSGHASFSMYTMMYLVFYLQARFTWRGARMLRPLVQFILVMLALYTGFTRVSDYRHHPSDVVMGHIQGILVAYWVAFHISGMFRYKTCKTSSPPPCPESPDSNSHTNC</sequence>
<dbReference type="CDD" id="cd03384">
    <property type="entry name" value="PAP2_wunen"/>
    <property type="match status" value="1"/>
</dbReference>
<evidence type="ECO:0000313" key="8">
    <source>
        <dbReference type="EMBL" id="KAJ1160960.1"/>
    </source>
</evidence>
<evidence type="ECO:0000313" key="9">
    <source>
        <dbReference type="Proteomes" id="UP001066276"/>
    </source>
</evidence>
<evidence type="ECO:0000256" key="5">
    <source>
        <dbReference type="ARBA" id="ARBA00023136"/>
    </source>
</evidence>
<comment type="similarity">
    <text evidence="2">Belongs to the PA-phosphatase related phosphoesterase family.</text>
</comment>
<dbReference type="EMBL" id="JANPWB010000008">
    <property type="protein sequence ID" value="KAJ1160960.1"/>
    <property type="molecule type" value="Genomic_DNA"/>
</dbReference>
<dbReference type="AlphaFoldDB" id="A0AAV7SAY6"/>
<dbReference type="InterPro" id="IPR043216">
    <property type="entry name" value="PAP-like"/>
</dbReference>
<evidence type="ECO:0000256" key="1">
    <source>
        <dbReference type="ARBA" id="ARBA00004141"/>
    </source>
</evidence>
<name>A0AAV7SAY6_PLEWA</name>
<keyword evidence="9" id="KW-1185">Reference proteome</keyword>
<dbReference type="GO" id="GO:0006644">
    <property type="term" value="P:phospholipid metabolic process"/>
    <property type="evidence" value="ECO:0007669"/>
    <property type="project" value="InterPro"/>
</dbReference>
<dbReference type="SMART" id="SM00014">
    <property type="entry name" value="acidPPc"/>
    <property type="match status" value="1"/>
</dbReference>
<evidence type="ECO:0000256" key="2">
    <source>
        <dbReference type="ARBA" id="ARBA00008816"/>
    </source>
</evidence>
<feature type="transmembrane region" description="Helical" evidence="6">
    <location>
        <begin position="275"/>
        <end position="293"/>
    </location>
</feature>
<gene>
    <name evidence="8" type="ORF">NDU88_001449</name>
</gene>
<evidence type="ECO:0000256" key="6">
    <source>
        <dbReference type="SAM" id="Phobius"/>
    </source>
</evidence>
<dbReference type="InterPro" id="IPR000326">
    <property type="entry name" value="PAP2/HPO"/>
</dbReference>
<dbReference type="GO" id="GO:0005886">
    <property type="term" value="C:plasma membrane"/>
    <property type="evidence" value="ECO:0007669"/>
    <property type="project" value="TreeGrafter"/>
</dbReference>
<feature type="transmembrane region" description="Helical" evidence="6">
    <location>
        <begin position="214"/>
        <end position="233"/>
    </location>
</feature>
<proteinExistence type="inferred from homology"/>
<keyword evidence="4 6" id="KW-1133">Transmembrane helix</keyword>
<keyword evidence="3 6" id="KW-0812">Transmembrane</keyword>
<feature type="transmembrane region" description="Helical" evidence="6">
    <location>
        <begin position="100"/>
        <end position="120"/>
    </location>
</feature>
<dbReference type="FunFam" id="1.20.144.10:FF:000030">
    <property type="entry name" value="Phosphatidic acid phosphatase type 2D"/>
    <property type="match status" value="1"/>
</dbReference>
<dbReference type="GO" id="GO:0007165">
    <property type="term" value="P:signal transduction"/>
    <property type="evidence" value="ECO:0007669"/>
    <property type="project" value="TreeGrafter"/>
</dbReference>
<dbReference type="Pfam" id="PF01569">
    <property type="entry name" value="PAP2"/>
    <property type="match status" value="1"/>
</dbReference>
<dbReference type="PANTHER" id="PTHR10165:SF94">
    <property type="entry name" value="PHOSPHATIDIC ACID PHOSPHATASE TYPE 2D"/>
    <property type="match status" value="1"/>
</dbReference>
<accession>A0AAV7SAY6</accession>